<dbReference type="PANTHER" id="PTHR42947">
    <property type="entry name" value="COB--COM HETERODISULFIDE REDUCTASE SUBUNIT B 1"/>
    <property type="match status" value="1"/>
</dbReference>
<evidence type="ECO:0000313" key="10">
    <source>
        <dbReference type="EMBL" id="KUK97340.1"/>
    </source>
</evidence>
<feature type="transmembrane region" description="Helical" evidence="8">
    <location>
        <begin position="337"/>
        <end position="355"/>
    </location>
</feature>
<dbReference type="EMBL" id="LGHB01000003">
    <property type="protein sequence ID" value="KUK97340.1"/>
    <property type="molecule type" value="Genomic_DNA"/>
</dbReference>
<sequence>MKLAYYPGCVARSTGREYEISTLAVCRALGVELEEIDDWNCCGATHVSNEIVSTALAARNLVRTDLTVMTSCSICYSRLRAAMIRLKDRHMRKRVNEALEVKYEEEKEVSHVIETITKALAEAEDPDDLVVRPLSGLKAAPYYGCLLTRPGGGIDSPENPSILENLIRTLGAEPADFRLKMKCCCGPIFMPEEEAAAETLIRILRNAKESGADFVVALCPLCHLMLDANQPLLEKKFGEKIDLPILYVTQMAGLALGLRPEELGLITVSYLLWSLFRHIFFILETDDDSARYLLSTLVQSEAAILAIVITLSLIAIQLAASSYSSRVIEIFKNAPDFRILIIVYIFAIIFSSGTLKLIESDGNFPRLMLESLISISYIIGIFAFLSLVPYIQNIYELLKPTEIISRLSTRITMDNILSDDDPIQPITDIVISSLMRYDEATVREGLNAIKSKIINILNDSALPESREEDISNLVYGHFYEIGTISINRNDEYATNQLIHSTEEIIYASIDKNLKFIAQPMVSLLGKIGVISAKQTLEGTANQAASSLGTVGVRAARQDFEHVAEWAAASLRDIGIKATEYKSFFVYEKVVEGLEHIGLNSVECAAGGQKIIDKKPLKNAAGNAAGHLGNVGIKAIERGIKDDSVKKTIVSLRRIGVVSVRNDLANVVHQTADSLEWMVNTAQSKGKYDLSLYAVDTIKIIASEFVDRGKIEIKDEPTKRGLEEAVHRIVDALHKISKLDYDRKTNKIVNMISDIIIKIKSWAILNEFDKVKSRAEYAAKDITERFPSEQPTPNRPSPTQPQENQP</sequence>
<name>A0A101ILC6_9EURY</name>
<evidence type="ECO:0000256" key="1">
    <source>
        <dbReference type="ARBA" id="ARBA00001966"/>
    </source>
</evidence>
<evidence type="ECO:0000256" key="4">
    <source>
        <dbReference type="ARBA" id="ARBA00023002"/>
    </source>
</evidence>
<feature type="region of interest" description="Disordered" evidence="7">
    <location>
        <begin position="780"/>
        <end position="805"/>
    </location>
</feature>
<comment type="pathway">
    <text evidence="2">Cofactor metabolism; coenzyme M-coenzyme B heterodisulfide reduction; coenzyme B and coenzyme M from coenzyme M-coenzyme B heterodisulfide: step 1/1.</text>
</comment>
<evidence type="ECO:0000256" key="2">
    <source>
        <dbReference type="ARBA" id="ARBA00004808"/>
    </source>
</evidence>
<gene>
    <name evidence="10" type="ORF">XE07_0495</name>
</gene>
<dbReference type="Proteomes" id="UP000053961">
    <property type="component" value="Unassembled WGS sequence"/>
</dbReference>
<dbReference type="Gene3D" id="3.40.50.11810">
    <property type="match status" value="1"/>
</dbReference>
<reference evidence="11" key="1">
    <citation type="journal article" date="2015" name="MBio">
        <title>Genome-Resolved Metagenomic Analysis Reveals Roles for Candidate Phyla and Other Microbial Community Members in Biogeochemical Transformations in Oil Reservoirs.</title>
        <authorList>
            <person name="Hu P."/>
            <person name="Tom L."/>
            <person name="Singh A."/>
            <person name="Thomas B.C."/>
            <person name="Baker B.J."/>
            <person name="Piceno Y.M."/>
            <person name="Andersen G.L."/>
            <person name="Banfield J.F."/>
        </authorList>
    </citation>
    <scope>NUCLEOTIDE SEQUENCE [LARGE SCALE GENOMIC DNA]</scope>
</reference>
<proteinExistence type="predicted"/>
<keyword evidence="8" id="KW-1133">Transmembrane helix</keyword>
<dbReference type="InterPro" id="IPR018723">
    <property type="entry name" value="DUF2254_membrane"/>
</dbReference>
<dbReference type="PANTHER" id="PTHR42947:SF1">
    <property type="entry name" value="COB--COM HETERODISULFIDE REDUCTASE SUBUNIT B 1"/>
    <property type="match status" value="1"/>
</dbReference>
<keyword evidence="5" id="KW-0408">Iron</keyword>
<feature type="domain" description="Cysteine-rich" evidence="9">
    <location>
        <begin position="4"/>
        <end position="79"/>
    </location>
</feature>
<keyword evidence="6" id="KW-0411">Iron-sulfur</keyword>
<dbReference type="InterPro" id="IPR051278">
    <property type="entry name" value="HdrB/HdrD_reductase"/>
</dbReference>
<dbReference type="AlphaFoldDB" id="A0A101ILC6"/>
<dbReference type="Pfam" id="PF02754">
    <property type="entry name" value="CCG"/>
    <property type="match status" value="2"/>
</dbReference>
<dbReference type="GO" id="GO:0016491">
    <property type="term" value="F:oxidoreductase activity"/>
    <property type="evidence" value="ECO:0007669"/>
    <property type="project" value="UniProtKB-KW"/>
</dbReference>
<evidence type="ECO:0000256" key="8">
    <source>
        <dbReference type="SAM" id="Phobius"/>
    </source>
</evidence>
<keyword evidence="3" id="KW-0004">4Fe-4S</keyword>
<feature type="domain" description="Cysteine-rich" evidence="9">
    <location>
        <begin position="142"/>
        <end position="227"/>
    </location>
</feature>
<evidence type="ECO:0000259" key="9">
    <source>
        <dbReference type="Pfam" id="PF02754"/>
    </source>
</evidence>
<comment type="cofactor">
    <cofactor evidence="1">
        <name>[4Fe-4S] cluster</name>
        <dbReference type="ChEBI" id="CHEBI:49883"/>
    </cofactor>
</comment>
<organism evidence="10 11">
    <name type="scientific">Methanothrix harundinacea</name>
    <dbReference type="NCBI Taxonomy" id="301375"/>
    <lineage>
        <taxon>Archaea</taxon>
        <taxon>Methanobacteriati</taxon>
        <taxon>Methanobacteriota</taxon>
        <taxon>Stenosarchaea group</taxon>
        <taxon>Methanomicrobia</taxon>
        <taxon>Methanotrichales</taxon>
        <taxon>Methanotrichaceae</taxon>
        <taxon>Methanothrix</taxon>
    </lineage>
</organism>
<evidence type="ECO:0000256" key="6">
    <source>
        <dbReference type="ARBA" id="ARBA00023014"/>
    </source>
</evidence>
<comment type="caution">
    <text evidence="10">The sequence shown here is derived from an EMBL/GenBank/DDBJ whole genome shotgun (WGS) entry which is preliminary data.</text>
</comment>
<evidence type="ECO:0000256" key="5">
    <source>
        <dbReference type="ARBA" id="ARBA00023004"/>
    </source>
</evidence>
<dbReference type="Pfam" id="PF10011">
    <property type="entry name" value="DUF2254"/>
    <property type="match status" value="1"/>
</dbReference>
<keyword evidence="4" id="KW-0560">Oxidoreductase</keyword>
<evidence type="ECO:0000256" key="3">
    <source>
        <dbReference type="ARBA" id="ARBA00022485"/>
    </source>
</evidence>
<feature type="transmembrane region" description="Helical" evidence="8">
    <location>
        <begin position="367"/>
        <end position="391"/>
    </location>
</feature>
<dbReference type="PATRIC" id="fig|301375.6.peg.418"/>
<feature type="transmembrane region" description="Helical" evidence="8">
    <location>
        <begin position="303"/>
        <end position="325"/>
    </location>
</feature>
<dbReference type="GO" id="GO:0051539">
    <property type="term" value="F:4 iron, 4 sulfur cluster binding"/>
    <property type="evidence" value="ECO:0007669"/>
    <property type="project" value="UniProtKB-KW"/>
</dbReference>
<keyword evidence="8" id="KW-0472">Membrane</keyword>
<dbReference type="Gene3D" id="1.20.1050.140">
    <property type="match status" value="1"/>
</dbReference>
<evidence type="ECO:0000256" key="7">
    <source>
        <dbReference type="SAM" id="MobiDB-lite"/>
    </source>
</evidence>
<feature type="transmembrane region" description="Helical" evidence="8">
    <location>
        <begin position="263"/>
        <end position="283"/>
    </location>
</feature>
<keyword evidence="3" id="KW-0479">Metal-binding</keyword>
<keyword evidence="8" id="KW-0812">Transmembrane</keyword>
<protein>
    <submittedName>
        <fullName evidence="10">CoB-CoM heterodisulfide reductase, subunit B</fullName>
    </submittedName>
</protein>
<evidence type="ECO:0000313" key="11">
    <source>
        <dbReference type="Proteomes" id="UP000053961"/>
    </source>
</evidence>
<accession>A0A101ILC6</accession>
<dbReference type="InterPro" id="IPR004017">
    <property type="entry name" value="Cys_rich_dom"/>
</dbReference>